<name>A0A3S3SPP8_9ACAR</name>
<dbReference type="AlphaFoldDB" id="A0A3S3SPP8"/>
<dbReference type="EMBL" id="NCKU01000110">
    <property type="protein sequence ID" value="RWS17188.1"/>
    <property type="molecule type" value="Genomic_DNA"/>
</dbReference>
<sequence length="829" mass="94793">MQTYRKLRQAFELFVFNRLKENSDDTLLEKLVSLLADSELFAKWQIDESEWLSLLSFLESSLRSTLSATHSSPHSSTLAVRDDIDVSASLRIMGALLRHEHVYGEQTDVVKSCLQIIANFLPRIATTECCDYSLQAAYLNCIHNLSHRKNCKRFLLAKHHQHSFPLLLFTLINSSQSHFVRNAAEKLLLSIVSEANEYKVNEIESLFNHVLTDLISNLPFLKSLLSSANVSNHLCYEYNLSDQLLQKFDDAMKADRIAYLYCRCLGCVISERKKAEIVFNKLLARNELKGLQHFCCELVKRNKDYVKHWLLYCIYPLFANCKLNAVLSTELNCSAEEKELVASLSCREVLKCSLSQMSNAYFPFLCEKQLDFVVKAIGLFLCENVDKKEMKKLVSEAISILSQSPHVASQTTGMHSMSQEFKRTQVEQRLEILSIVIRQAKQSQKCEILKAIRILIQHCGETLSECTVIKSICSLIHDILRQENIVSCIDECDSALEVLFNLSLLDKNLFVSTYPDLVESFWNVWTLCSSNPGYSSLTALCLPIVFDLDFVLSKAQLKNLQLSKHDDIIFILTNYLHSEDYNEQKAAIDTLTLKGNMPRLLYLCTNSTQRFFASIGQSLFNIASFNVDFELQLNVLKFLSLFVAEAIKSCREDDFENLVVNLYENGFFDALYHTLSSNCSTHNVKSEAFRLKMLVLNDLILRIGKLRFEEVIKNCSKPNVVVAQTVMSDLKCTKSKRNREEVLDEMFADNGVPFTHTLLEELLHCRHKDSDCNESVVENRSNWQYVEIVNLLSFLYDSSDISHESPVLCILDDILSSQAIRNETSIDCY</sequence>
<dbReference type="SUPFAM" id="SSF48371">
    <property type="entry name" value="ARM repeat"/>
    <property type="match status" value="1"/>
</dbReference>
<keyword evidence="2" id="KW-1185">Reference proteome</keyword>
<dbReference type="InterPro" id="IPR016024">
    <property type="entry name" value="ARM-type_fold"/>
</dbReference>
<protein>
    <submittedName>
        <fullName evidence="1">Uncharacterized protein</fullName>
    </submittedName>
</protein>
<dbReference type="Proteomes" id="UP000285301">
    <property type="component" value="Unassembled WGS sequence"/>
</dbReference>
<proteinExistence type="predicted"/>
<gene>
    <name evidence="1" type="ORF">B4U79_17730</name>
</gene>
<comment type="caution">
    <text evidence="1">The sequence shown here is derived from an EMBL/GenBank/DDBJ whole genome shotgun (WGS) entry which is preliminary data.</text>
</comment>
<accession>A0A3S3SPP8</accession>
<organism evidence="1 2">
    <name type="scientific">Dinothrombium tinctorium</name>
    <dbReference type="NCBI Taxonomy" id="1965070"/>
    <lineage>
        <taxon>Eukaryota</taxon>
        <taxon>Metazoa</taxon>
        <taxon>Ecdysozoa</taxon>
        <taxon>Arthropoda</taxon>
        <taxon>Chelicerata</taxon>
        <taxon>Arachnida</taxon>
        <taxon>Acari</taxon>
        <taxon>Acariformes</taxon>
        <taxon>Trombidiformes</taxon>
        <taxon>Prostigmata</taxon>
        <taxon>Anystina</taxon>
        <taxon>Parasitengona</taxon>
        <taxon>Trombidioidea</taxon>
        <taxon>Trombidiidae</taxon>
        <taxon>Dinothrombium</taxon>
    </lineage>
</organism>
<reference evidence="1 2" key="1">
    <citation type="journal article" date="2018" name="Gigascience">
        <title>Genomes of trombidid mites reveal novel predicted allergens and laterally-transferred genes associated with secondary metabolism.</title>
        <authorList>
            <person name="Dong X."/>
            <person name="Chaisiri K."/>
            <person name="Xia D."/>
            <person name="Armstrong S.D."/>
            <person name="Fang Y."/>
            <person name="Donnelly M.J."/>
            <person name="Kadowaki T."/>
            <person name="McGarry J.W."/>
            <person name="Darby A.C."/>
            <person name="Makepeace B.L."/>
        </authorList>
    </citation>
    <scope>NUCLEOTIDE SEQUENCE [LARGE SCALE GENOMIC DNA]</scope>
    <source>
        <strain evidence="1">UoL-WK</strain>
    </source>
</reference>
<evidence type="ECO:0000313" key="1">
    <source>
        <dbReference type="EMBL" id="RWS17188.1"/>
    </source>
</evidence>
<evidence type="ECO:0000313" key="2">
    <source>
        <dbReference type="Proteomes" id="UP000285301"/>
    </source>
</evidence>